<keyword evidence="3" id="KW-1185">Reference proteome</keyword>
<dbReference type="RefSeq" id="WP_152101612.1">
    <property type="nucleotide sequence ID" value="NZ_AP021861.1"/>
</dbReference>
<evidence type="ECO:0000313" key="3">
    <source>
        <dbReference type="Proteomes" id="UP000326837"/>
    </source>
</evidence>
<dbReference type="AlphaFoldDB" id="A0A5K7XJX6"/>
<protein>
    <submittedName>
        <fullName evidence="2">Uncharacterized protein</fullName>
    </submittedName>
</protein>
<feature type="transmembrane region" description="Helical" evidence="1">
    <location>
        <begin position="41"/>
        <end position="57"/>
    </location>
</feature>
<keyword evidence="1" id="KW-0472">Membrane</keyword>
<accession>A0A5K7XJX6</accession>
<keyword evidence="1" id="KW-0812">Transmembrane</keyword>
<evidence type="ECO:0000256" key="1">
    <source>
        <dbReference type="SAM" id="Phobius"/>
    </source>
</evidence>
<feature type="transmembrane region" description="Helical" evidence="1">
    <location>
        <begin position="12"/>
        <end position="29"/>
    </location>
</feature>
<name>A0A5K7XJX6_9BACT</name>
<reference evidence="3" key="1">
    <citation type="submission" date="2019-10" db="EMBL/GenBank/DDBJ databases">
        <title>Lacipirellula parvula gen. nov., sp. nov., representing a lineage of planctomycetes widespread in freshwater anoxic habitats, and description of the family Lacipirellulaceae.</title>
        <authorList>
            <person name="Dedysh S.N."/>
            <person name="Kulichevskaya I.S."/>
            <person name="Beletsky A.V."/>
            <person name="Rakitin A.L."/>
            <person name="Mardanov A.V."/>
            <person name="Ivanova A.A."/>
            <person name="Saltykova V.X."/>
            <person name="Rijpstra W.I.C."/>
            <person name="Sinninghe Damste J.S."/>
            <person name="Ravin N.V."/>
        </authorList>
    </citation>
    <scope>NUCLEOTIDE SEQUENCE [LARGE SCALE GENOMIC DNA]</scope>
    <source>
        <strain evidence="3">PX69</strain>
    </source>
</reference>
<feature type="transmembrane region" description="Helical" evidence="1">
    <location>
        <begin position="90"/>
        <end position="108"/>
    </location>
</feature>
<organism evidence="2 3">
    <name type="scientific">Lacipirellula parvula</name>
    <dbReference type="NCBI Taxonomy" id="2650471"/>
    <lineage>
        <taxon>Bacteria</taxon>
        <taxon>Pseudomonadati</taxon>
        <taxon>Planctomycetota</taxon>
        <taxon>Planctomycetia</taxon>
        <taxon>Pirellulales</taxon>
        <taxon>Lacipirellulaceae</taxon>
        <taxon>Lacipirellula</taxon>
    </lineage>
</organism>
<feature type="transmembrane region" description="Helical" evidence="1">
    <location>
        <begin position="64"/>
        <end position="84"/>
    </location>
</feature>
<dbReference type="KEGG" id="lpav:PLANPX_6054"/>
<proteinExistence type="predicted"/>
<dbReference type="EMBL" id="AP021861">
    <property type="protein sequence ID" value="BBO36442.1"/>
    <property type="molecule type" value="Genomic_DNA"/>
</dbReference>
<gene>
    <name evidence="2" type="ORF">PLANPX_6054</name>
</gene>
<evidence type="ECO:0000313" key="2">
    <source>
        <dbReference type="EMBL" id="BBO36442.1"/>
    </source>
</evidence>
<keyword evidence="1" id="KW-1133">Transmembrane helix</keyword>
<dbReference type="Proteomes" id="UP000326837">
    <property type="component" value="Chromosome"/>
</dbReference>
<sequence>MGTGNAESGRRNLVLLCIIALCFEAYLIFDYQLNFFPRKLPTQIIRLILSAALFYWLSRGSNAARWLAIVLFGWGGVAGLYAVASANAWMSDYVLMFVFYLVFAIRLLTSKDIRTYIRESTYGPPSAQLLVGVGQKSPADNL</sequence>